<accession>A0A1H9V1I6</accession>
<gene>
    <name evidence="6" type="ORF">SAMN04487958_10830</name>
</gene>
<keyword evidence="7" id="KW-1185">Reference proteome</keyword>
<protein>
    <submittedName>
        <fullName evidence="6">Type IV pilus assembly protein PilA</fullName>
    </submittedName>
</protein>
<proteinExistence type="inferred from homology"/>
<evidence type="ECO:0000256" key="1">
    <source>
        <dbReference type="ARBA" id="ARBA00005233"/>
    </source>
</evidence>
<dbReference type="STRING" id="416874.SAMN04487958_10830"/>
<dbReference type="GO" id="GO:0044096">
    <property type="term" value="C:type IV pilus"/>
    <property type="evidence" value="ECO:0007669"/>
    <property type="project" value="TreeGrafter"/>
</dbReference>
<feature type="transmembrane region" description="Helical" evidence="5">
    <location>
        <begin position="7"/>
        <end position="28"/>
    </location>
</feature>
<organism evidence="6 7">
    <name type="scientific">Vreelandella subterranea</name>
    <dbReference type="NCBI Taxonomy" id="416874"/>
    <lineage>
        <taxon>Bacteria</taxon>
        <taxon>Pseudomonadati</taxon>
        <taxon>Pseudomonadota</taxon>
        <taxon>Gammaproteobacteria</taxon>
        <taxon>Oceanospirillales</taxon>
        <taxon>Halomonadaceae</taxon>
        <taxon>Vreelandella</taxon>
    </lineage>
</organism>
<reference evidence="7" key="1">
    <citation type="submission" date="2016-10" db="EMBL/GenBank/DDBJ databases">
        <authorList>
            <person name="Varghese N."/>
            <person name="Submissions S."/>
        </authorList>
    </citation>
    <scope>NUCLEOTIDE SEQUENCE [LARGE SCALE GENOMIC DNA]</scope>
    <source>
        <strain evidence="7">CGMCC 1.6495</strain>
    </source>
</reference>
<keyword evidence="5" id="KW-1133">Transmembrane helix</keyword>
<dbReference type="AlphaFoldDB" id="A0A1H9V1I6"/>
<evidence type="ECO:0000313" key="7">
    <source>
        <dbReference type="Proteomes" id="UP000198505"/>
    </source>
</evidence>
<dbReference type="EMBL" id="FOGS01000008">
    <property type="protein sequence ID" value="SES15459.1"/>
    <property type="molecule type" value="Genomic_DNA"/>
</dbReference>
<keyword evidence="5" id="KW-0812">Transmembrane</keyword>
<keyword evidence="2" id="KW-0488">Methylation</keyword>
<sequence>MKGTQQGFTLIELMIVVAIIGVLASIAIPQYQSYTARAQVSEAFNLASAYKTTMSEFYAVRGRFPDSNDEAGLPEEVDRSGNGGESSDDSYVAYIGIWPGEENYGARVVMEMSDNANSAIAGKWVVMESEATDGSIQWSCRTTTGAGNALDEKYLPGSCRDQKEL</sequence>
<evidence type="ECO:0000256" key="2">
    <source>
        <dbReference type="ARBA" id="ARBA00022481"/>
    </source>
</evidence>
<dbReference type="NCBIfam" id="TIGR02532">
    <property type="entry name" value="IV_pilin_GFxxxE"/>
    <property type="match status" value="1"/>
</dbReference>
<dbReference type="PANTHER" id="PTHR30093:SF34">
    <property type="entry name" value="PREPILIN PEPTIDASE-DEPENDENT PROTEIN D"/>
    <property type="match status" value="1"/>
</dbReference>
<keyword evidence="3" id="KW-0281">Fimbrium</keyword>
<feature type="region of interest" description="Disordered" evidence="4">
    <location>
        <begin position="68"/>
        <end position="88"/>
    </location>
</feature>
<evidence type="ECO:0000256" key="5">
    <source>
        <dbReference type="SAM" id="Phobius"/>
    </source>
</evidence>
<dbReference type="InterPro" id="IPR012902">
    <property type="entry name" value="N_methyl_site"/>
</dbReference>
<dbReference type="Pfam" id="PF07963">
    <property type="entry name" value="N_methyl"/>
    <property type="match status" value="1"/>
</dbReference>
<dbReference type="Gene3D" id="3.30.700.10">
    <property type="entry name" value="Glycoprotein, Type 4 Pilin"/>
    <property type="match status" value="1"/>
</dbReference>
<evidence type="ECO:0000256" key="3">
    <source>
        <dbReference type="RuleBase" id="RU000389"/>
    </source>
</evidence>
<comment type="similarity">
    <text evidence="1 3">Belongs to the N-Me-Phe pilin family.</text>
</comment>
<dbReference type="RefSeq" id="WP_092828341.1">
    <property type="nucleotide sequence ID" value="NZ_FOGS01000008.1"/>
</dbReference>
<evidence type="ECO:0000256" key="4">
    <source>
        <dbReference type="SAM" id="MobiDB-lite"/>
    </source>
</evidence>
<dbReference type="InterPro" id="IPR001082">
    <property type="entry name" value="Pilin"/>
</dbReference>
<keyword evidence="5" id="KW-0472">Membrane</keyword>
<dbReference type="PANTHER" id="PTHR30093">
    <property type="entry name" value="GENERAL SECRETION PATHWAY PROTEIN G"/>
    <property type="match status" value="1"/>
</dbReference>
<name>A0A1H9V1I6_9GAMM</name>
<dbReference type="InterPro" id="IPR045584">
    <property type="entry name" value="Pilin-like"/>
</dbReference>
<dbReference type="Proteomes" id="UP000198505">
    <property type="component" value="Unassembled WGS sequence"/>
</dbReference>
<evidence type="ECO:0000313" key="6">
    <source>
        <dbReference type="EMBL" id="SES15459.1"/>
    </source>
</evidence>
<dbReference type="SUPFAM" id="SSF54523">
    <property type="entry name" value="Pili subunits"/>
    <property type="match status" value="1"/>
</dbReference>
<dbReference type="GO" id="GO:0007155">
    <property type="term" value="P:cell adhesion"/>
    <property type="evidence" value="ECO:0007669"/>
    <property type="project" value="InterPro"/>
</dbReference>
<dbReference type="PROSITE" id="PS00409">
    <property type="entry name" value="PROKAR_NTER_METHYL"/>
    <property type="match status" value="1"/>
</dbReference>
<dbReference type="GO" id="GO:0043107">
    <property type="term" value="P:type IV pilus-dependent motility"/>
    <property type="evidence" value="ECO:0007669"/>
    <property type="project" value="TreeGrafter"/>
</dbReference>
<dbReference type="Pfam" id="PF00114">
    <property type="entry name" value="Pilin"/>
    <property type="match status" value="1"/>
</dbReference>